<dbReference type="PANTHER" id="PTHR34185:SF3">
    <property type="entry name" value="DNA INTEGRITY SCANNING PROTEIN DISA"/>
    <property type="match status" value="1"/>
</dbReference>
<gene>
    <name evidence="7" type="ORF">BARAN1_0249</name>
</gene>
<dbReference type="Gene3D" id="1.10.150.20">
    <property type="entry name" value="5' to 3' exonuclease, C-terminal subdomain"/>
    <property type="match status" value="1"/>
</dbReference>
<dbReference type="EMBL" id="LS483254">
    <property type="protein sequence ID" value="SQD92274.1"/>
    <property type="molecule type" value="Genomic_DNA"/>
</dbReference>
<organism evidence="7 8">
    <name type="scientific">Candidatus Bipolaricaulis anaerobius</name>
    <dbReference type="NCBI Taxonomy" id="2026885"/>
    <lineage>
        <taxon>Bacteria</taxon>
        <taxon>Candidatus Bipolaricaulota</taxon>
        <taxon>Candidatus Bipolaricaulia</taxon>
        <taxon>Candidatus Bipolaricaulales</taxon>
        <taxon>Candidatus Bipolaricaulaceae</taxon>
        <taxon>Candidatus Bipolaricaulis</taxon>
    </lineage>
</organism>
<keyword evidence="3 7" id="KW-0548">Nucleotidyltransferase</keyword>
<dbReference type="InterPro" id="IPR050338">
    <property type="entry name" value="DisA"/>
</dbReference>
<reference evidence="8" key="1">
    <citation type="submission" date="2018-05" db="EMBL/GenBank/DDBJ databases">
        <authorList>
            <person name="Hao L."/>
        </authorList>
    </citation>
    <scope>NUCLEOTIDE SEQUENCE [LARGE SCALE GENOMIC DNA]</scope>
</reference>
<dbReference type="PANTHER" id="PTHR34185">
    <property type="entry name" value="DIADENYLATE CYCLASE"/>
    <property type="match status" value="1"/>
</dbReference>
<comment type="catalytic activity">
    <reaction evidence="1">
        <text>2 ATP = 3',3'-c-di-AMP + 2 diphosphate</text>
        <dbReference type="Rhea" id="RHEA:35655"/>
        <dbReference type="ChEBI" id="CHEBI:30616"/>
        <dbReference type="ChEBI" id="CHEBI:33019"/>
        <dbReference type="ChEBI" id="CHEBI:71500"/>
        <dbReference type="EC" id="2.7.7.85"/>
    </reaction>
</comment>
<accession>A0A2X3MK26</accession>
<dbReference type="SUPFAM" id="SSF47781">
    <property type="entry name" value="RuvA domain 2-like"/>
    <property type="match status" value="1"/>
</dbReference>
<proteinExistence type="predicted"/>
<dbReference type="OrthoDB" id="41841at2"/>
<name>A0A2X3MK26_9BACT</name>
<dbReference type="GO" id="GO:0005524">
    <property type="term" value="F:ATP binding"/>
    <property type="evidence" value="ECO:0007669"/>
    <property type="project" value="UniProtKB-KW"/>
</dbReference>
<keyword evidence="4" id="KW-0547">Nucleotide-binding</keyword>
<evidence type="ECO:0000313" key="7">
    <source>
        <dbReference type="EMBL" id="SQD92274.1"/>
    </source>
</evidence>
<dbReference type="Gene3D" id="3.40.1700.10">
    <property type="entry name" value="DNA integrity scanning protein, DisA, N-terminal domain"/>
    <property type="match status" value="1"/>
</dbReference>
<dbReference type="RefSeq" id="WP_122030516.1">
    <property type="nucleotide sequence ID" value="NZ_LS483254.1"/>
</dbReference>
<evidence type="ECO:0000256" key="5">
    <source>
        <dbReference type="ARBA" id="ARBA00022840"/>
    </source>
</evidence>
<evidence type="ECO:0000259" key="6">
    <source>
        <dbReference type="PROSITE" id="PS51794"/>
    </source>
</evidence>
<dbReference type="NCBIfam" id="NF010009">
    <property type="entry name" value="PRK13482.1"/>
    <property type="match status" value="1"/>
</dbReference>
<protein>
    <submittedName>
        <fullName evidence="7">DNA integrity scanning protein DisA</fullName>
        <ecNumber evidence="7">2.7.7.85</ecNumber>
    </submittedName>
</protein>
<dbReference type="AlphaFoldDB" id="A0A2X3MK26"/>
<evidence type="ECO:0000256" key="4">
    <source>
        <dbReference type="ARBA" id="ARBA00022741"/>
    </source>
</evidence>
<dbReference type="PROSITE" id="PS51794">
    <property type="entry name" value="DAC"/>
    <property type="match status" value="1"/>
</dbReference>
<sequence length="354" mass="40445">MEGKKDPRLEFLRLTAPGTPLRDAIDRILQLGRGGLLLVANREVAGPLIAAGFELNAPFTPQAIVELAKMDRAVVVNEELETILYANAHLVPSPTIPSQETGTRHRVAEQVAREIERLVIAISEDRHRVTLFHGEWRYELQDIQTLFVRVSQGLQILDRYRRELRELLTALAPLEFERRVFPSHVAAVLQRALYMMELERDVERTLVELGVHRELPERHLTVLMRGVREEMELLVRDFKSDPRPAEEIVDELLALAPEDVLRPDVILRPLGITTDQELEEPIPSRGYRLLSKVPRLPVSVIERLIEEIGTVDKVYRASRRQLDRVKGIAEARARAIEFSLSRFKNGYTGTMDGF</sequence>
<dbReference type="InterPro" id="IPR003390">
    <property type="entry name" value="DNA_integrity_scan_DisA_N"/>
</dbReference>
<dbReference type="InterPro" id="IPR018906">
    <property type="entry name" value="DNA_integrity_scan_DisA_link"/>
</dbReference>
<keyword evidence="2 7" id="KW-0808">Transferase</keyword>
<dbReference type="SUPFAM" id="SSF143597">
    <property type="entry name" value="YojJ-like"/>
    <property type="match status" value="1"/>
</dbReference>
<evidence type="ECO:0000256" key="1">
    <source>
        <dbReference type="ARBA" id="ARBA00000877"/>
    </source>
</evidence>
<evidence type="ECO:0000256" key="2">
    <source>
        <dbReference type="ARBA" id="ARBA00022679"/>
    </source>
</evidence>
<dbReference type="GO" id="GO:0004016">
    <property type="term" value="F:adenylate cyclase activity"/>
    <property type="evidence" value="ECO:0007669"/>
    <property type="project" value="TreeGrafter"/>
</dbReference>
<dbReference type="Pfam" id="PF10635">
    <property type="entry name" value="DisA-linker"/>
    <property type="match status" value="1"/>
</dbReference>
<evidence type="ECO:0000256" key="3">
    <source>
        <dbReference type="ARBA" id="ARBA00022695"/>
    </source>
</evidence>
<dbReference type="Proteomes" id="UP000249818">
    <property type="component" value="Chromosome BARAN1"/>
</dbReference>
<dbReference type="KEGG" id="bana:BARAN1_0249"/>
<keyword evidence="8" id="KW-1185">Reference proteome</keyword>
<dbReference type="Pfam" id="PF02457">
    <property type="entry name" value="DAC"/>
    <property type="match status" value="1"/>
</dbReference>
<dbReference type="GO" id="GO:0106408">
    <property type="term" value="F:diadenylate cyclase activity"/>
    <property type="evidence" value="ECO:0007669"/>
    <property type="project" value="UniProtKB-EC"/>
</dbReference>
<dbReference type="EC" id="2.7.7.85" evidence="7"/>
<dbReference type="InterPro" id="IPR010994">
    <property type="entry name" value="RuvA_2-like"/>
</dbReference>
<evidence type="ECO:0000313" key="8">
    <source>
        <dbReference type="Proteomes" id="UP000249818"/>
    </source>
</evidence>
<dbReference type="InterPro" id="IPR038331">
    <property type="entry name" value="DisA_sf"/>
</dbReference>
<keyword evidence="5" id="KW-0067">ATP-binding</keyword>
<dbReference type="Gene3D" id="1.20.1260.110">
    <property type="entry name" value="DNA integrity scanning linker region"/>
    <property type="match status" value="1"/>
</dbReference>
<dbReference type="InterPro" id="IPR036888">
    <property type="entry name" value="DNA_integrity_DisA_N_sf"/>
</dbReference>
<feature type="domain" description="DAC" evidence="6">
    <location>
        <begin position="5"/>
        <end position="145"/>
    </location>
</feature>